<comment type="caution">
    <text evidence="1">The sequence shown here is derived from an EMBL/GenBank/DDBJ whole genome shotgun (WGS) entry which is preliminary data.</text>
</comment>
<protein>
    <submittedName>
        <fullName evidence="1">Uncharacterized protein</fullName>
    </submittedName>
</protein>
<organism evidence="1">
    <name type="scientific">mine drainage metagenome</name>
    <dbReference type="NCBI Taxonomy" id="410659"/>
    <lineage>
        <taxon>unclassified sequences</taxon>
        <taxon>metagenomes</taxon>
        <taxon>ecological metagenomes</taxon>
    </lineage>
</organism>
<accession>E6PWX9</accession>
<name>E6PWX9_9ZZZZ</name>
<proteinExistence type="predicted"/>
<gene>
    <name evidence="1" type="ORF">CARN3_0359</name>
</gene>
<evidence type="ECO:0000313" key="1">
    <source>
        <dbReference type="EMBL" id="CBH99438.1"/>
    </source>
</evidence>
<dbReference type="EMBL" id="CABN01000015">
    <property type="protein sequence ID" value="CBH99438.1"/>
    <property type="molecule type" value="Genomic_DNA"/>
</dbReference>
<dbReference type="AlphaFoldDB" id="E6PWX9"/>
<reference evidence="1" key="1">
    <citation type="submission" date="2009-10" db="EMBL/GenBank/DDBJ databases">
        <title>Diversity of trophic interactions inside an arsenic-rich microbial ecosystem.</title>
        <authorList>
            <person name="Bertin P.N."/>
            <person name="Heinrich-Salmeron A."/>
            <person name="Pelletier E."/>
            <person name="Goulhen-Chollet F."/>
            <person name="Arsene-Ploetze F."/>
            <person name="Gallien S."/>
            <person name="Calteau A."/>
            <person name="Vallenet D."/>
            <person name="Casiot C."/>
            <person name="Chane-Woon-Ming B."/>
            <person name="Giloteaux L."/>
            <person name="Barakat M."/>
            <person name="Bonnefoy V."/>
            <person name="Bruneel O."/>
            <person name="Chandler M."/>
            <person name="Cleiss J."/>
            <person name="Duran R."/>
            <person name="Elbaz-Poulichet F."/>
            <person name="Fonknechten N."/>
            <person name="Lauga B."/>
            <person name="Mornico D."/>
            <person name="Ortet P."/>
            <person name="Schaeffer C."/>
            <person name="Siguier P."/>
            <person name="Alexander Thil Smith A."/>
            <person name="Van Dorsselaer A."/>
            <person name="Weissenbach J."/>
            <person name="Medigue C."/>
            <person name="Le Paslier D."/>
        </authorList>
    </citation>
    <scope>NUCLEOTIDE SEQUENCE</scope>
</reference>
<sequence length="37" mass="4275">MNGAHGHFLRLRERYIEAQKKAKTDERATCPPFVSCL</sequence>